<evidence type="ECO:0000256" key="4">
    <source>
        <dbReference type="ARBA" id="ARBA00022679"/>
    </source>
</evidence>
<dbReference type="InterPro" id="IPR033655">
    <property type="entry name" value="TGS_RelA/SpoT"/>
</dbReference>
<comment type="catalytic activity">
    <reaction evidence="12">
        <text>GTP + ATP = guanosine 3'-diphosphate 5'-triphosphate + AMP</text>
        <dbReference type="Rhea" id="RHEA:22088"/>
        <dbReference type="ChEBI" id="CHEBI:30616"/>
        <dbReference type="ChEBI" id="CHEBI:37565"/>
        <dbReference type="ChEBI" id="CHEBI:142410"/>
        <dbReference type="ChEBI" id="CHEBI:456215"/>
        <dbReference type="EC" id="2.7.6.5"/>
    </reaction>
</comment>
<comment type="function">
    <text evidence="13">In eubacteria ppGpp (guanosine 3'-diphosphate 5'-diphosphate) is a mediator of the stringent response that coordinates a variety of cellular activities in response to changes in nutritional abundance.</text>
</comment>
<evidence type="ECO:0000256" key="5">
    <source>
        <dbReference type="ARBA" id="ARBA00022741"/>
    </source>
</evidence>
<evidence type="ECO:0000256" key="1">
    <source>
        <dbReference type="ARBA" id="ARBA00004976"/>
    </source>
</evidence>
<comment type="similarity">
    <text evidence="13">Belongs to the relA/spoT family.</text>
</comment>
<dbReference type="GO" id="GO:0015949">
    <property type="term" value="P:nucleobase-containing small molecule interconversion"/>
    <property type="evidence" value="ECO:0007669"/>
    <property type="project" value="UniProtKB-ARBA"/>
</dbReference>
<dbReference type="Gene3D" id="3.10.20.30">
    <property type="match status" value="1"/>
</dbReference>
<proteinExistence type="inferred from homology"/>
<dbReference type="SUPFAM" id="SSF109604">
    <property type="entry name" value="HD-domain/PDEase-like"/>
    <property type="match status" value="1"/>
</dbReference>
<dbReference type="EMBL" id="JAYMCU010000016">
    <property type="protein sequence ID" value="MEC3936773.1"/>
    <property type="molecule type" value="Genomic_DNA"/>
</dbReference>
<sequence length="745" mass="84205">MVAVRSAHLNKAGEFDPQKWIASLGIASQQSCERLTETWAYCLRTTTGHPDAELLLWRGVEMVEILSMLSMDIDTLLAAMLFPLADAEVVSEEVLRESVGNSIVSLIHGVRDMAAIRQLKATHTDSVSSEQVDNVRRMLLAMVDDFRCVVIKLAERVAHLREVKDAPEDERVLAAKECTNIYAPLANRLGIGQLKWELEDYCFRYLHPAEYKRIAKLLHERRIDREHYIEEFVGGLRKSMKEEGVKAEVYGRPKHIYSIWRKMQKKHLAFDELFDVRAVRIVAERLQDCYAALGIVHTHYRHMPDEFDDYVANPKPNGYQSIHTVVLGPGGKPVEIQIRTKQMHEESELGVAAHWKYKEGTSGGARSGHEDRIAWLRKLIAWQEEMADSGEMLDEVRSQVFDDRVYVFTPKGDVVDLPAGSTPLDFAYHIHSDVGHRCIGAKIGGRIVPFTYQLQMGDQIEIITQKQPNPSRDWLNPNLGYVTTSRGRSKIHAWFRKQDRDKNILAGRQILDDELEHLGIHLKEAEKQLLPRYNFNELDELLAAIGGGDIRLNQMVNFLQAQFNKPSAAEQDAAALKQLQQKSYTPQHRSKEKDNGRVVVEGVGNLMHHIARCCQPIPGDEIVGFITQGRGISIHRADCDQLDDLQSHAPERIVDAVWGESYSAGYSLVVRVSANDRSGLLRDITTILANEKVNVLGVASRSDTRQQLATIDMTIEIYNLQVLGRVLGKLNQVPDVIDARRLHGG</sequence>
<dbReference type="GeneID" id="30331168"/>
<keyword evidence="4 17" id="KW-0808">Transferase</keyword>
<feature type="domain" description="ACT" evidence="14">
    <location>
        <begin position="669"/>
        <end position="744"/>
    </location>
</feature>
<dbReference type="OrthoDB" id="9805041at2"/>
<dbReference type="Gene3D" id="1.10.3210.10">
    <property type="entry name" value="Hypothetical protein af1432"/>
    <property type="match status" value="1"/>
</dbReference>
<dbReference type="KEGG" id="lax:APT61_04620"/>
<dbReference type="Pfam" id="PF19296">
    <property type="entry name" value="RelA_AH_RIS"/>
    <property type="match status" value="1"/>
</dbReference>
<dbReference type="NCBIfam" id="NF008124">
    <property type="entry name" value="PRK10872.1"/>
    <property type="match status" value="1"/>
</dbReference>
<reference evidence="18" key="2">
    <citation type="submission" date="2017-09" db="EMBL/GenBank/DDBJ databases">
        <title>FDA dAtabase for Regulatory Grade micrObial Sequences (FDA-ARGOS): Supporting development and validation of Infectious Disease Dx tests.</title>
        <authorList>
            <person name="Minogue T."/>
            <person name="Wolcott M."/>
            <person name="Wasieloski L."/>
            <person name="Aguilar W."/>
            <person name="Moore D."/>
            <person name="Tallon L.J."/>
            <person name="Sadzewicz L."/>
            <person name="Ott S."/>
            <person name="Zhao X."/>
            <person name="Nagaraj S."/>
            <person name="Vavikolanu K."/>
            <person name="Aluvathingal J."/>
            <person name="Nadendla S."/>
            <person name="Sichtig H."/>
        </authorList>
    </citation>
    <scope>NUCLEOTIDE SEQUENCE</scope>
    <source>
        <strain evidence="18">FDAARGOS_404</strain>
    </source>
</reference>
<dbReference type="Pfam" id="PF04607">
    <property type="entry name" value="RelA_SpoT"/>
    <property type="match status" value="1"/>
</dbReference>
<reference evidence="17 20" key="3">
    <citation type="submission" date="2024-01" db="EMBL/GenBank/DDBJ databases">
        <title>Comparative Genomics of Leclercia adecarboxylata Strains Isolated from Several Sources.</title>
        <authorList>
            <person name="Yescas-Zazueta V."/>
            <person name="Balbuena-Alonso M.G."/>
            <person name="Valencia D."/>
            <person name="Mendez-Pfeiffer P.A."/>
            <person name="Ballesteros-Monrreal M.G."/>
            <person name="Rocha-Gracia R.D.C."/>
            <person name="Barrios-Villa E."/>
        </authorList>
    </citation>
    <scope>NUCLEOTIDE SEQUENCE [LARGE SCALE GENOMIC DNA]</scope>
    <source>
        <strain evidence="17 20">33MEM</strain>
    </source>
</reference>
<feature type="domain" description="HD" evidence="15">
    <location>
        <begin position="55"/>
        <end position="160"/>
    </location>
</feature>
<evidence type="ECO:0000256" key="12">
    <source>
        <dbReference type="ARBA" id="ARBA00048244"/>
    </source>
</evidence>
<dbReference type="InterPro" id="IPR006674">
    <property type="entry name" value="HD_domain"/>
</dbReference>
<keyword evidence="5" id="KW-0547">Nucleotide-binding</keyword>
<dbReference type="PROSITE" id="PS51880">
    <property type="entry name" value="TGS"/>
    <property type="match status" value="1"/>
</dbReference>
<keyword evidence="6 18" id="KW-0418">Kinase</keyword>
<dbReference type="SUPFAM" id="SSF55021">
    <property type="entry name" value="ACT-like"/>
    <property type="match status" value="1"/>
</dbReference>
<dbReference type="InterPro" id="IPR012675">
    <property type="entry name" value="Beta-grasp_dom_sf"/>
</dbReference>
<protein>
    <recommendedName>
        <fullName evidence="3">GTP pyrophosphokinase</fullName>
        <ecNumber evidence="2">2.7.6.5</ecNumber>
    </recommendedName>
    <alternativeName>
        <fullName evidence="10">(p)ppGpp synthase</fullName>
    </alternativeName>
    <alternativeName>
        <fullName evidence="9">ATP:GTP 3'-pyrophosphotransferase</fullName>
    </alternativeName>
    <alternativeName>
        <fullName evidence="11">ppGpp synthase I</fullName>
    </alternativeName>
</protein>
<dbReference type="AlphaFoldDB" id="A0A2C5SU77"/>
<dbReference type="Pfam" id="PF13328">
    <property type="entry name" value="HD_4"/>
    <property type="match status" value="1"/>
</dbReference>
<dbReference type="SMART" id="SM00954">
    <property type="entry name" value="RelA_SpoT"/>
    <property type="match status" value="1"/>
</dbReference>
<dbReference type="Proteomes" id="UP001357437">
    <property type="component" value="Unassembled WGS sequence"/>
</dbReference>
<feature type="domain" description="TGS" evidence="16">
    <location>
        <begin position="403"/>
        <end position="464"/>
    </location>
</feature>
<dbReference type="GO" id="GO:0005886">
    <property type="term" value="C:plasma membrane"/>
    <property type="evidence" value="ECO:0007669"/>
    <property type="project" value="TreeGrafter"/>
</dbReference>
<dbReference type="NCBIfam" id="TIGR00691">
    <property type="entry name" value="spoT_relA"/>
    <property type="match status" value="1"/>
</dbReference>
<evidence type="ECO:0000256" key="9">
    <source>
        <dbReference type="ARBA" id="ARBA00029754"/>
    </source>
</evidence>
<dbReference type="GO" id="GO:0008893">
    <property type="term" value="F:guanosine-3',5'-bis(diphosphate) 3'-diphosphatase activity"/>
    <property type="evidence" value="ECO:0007669"/>
    <property type="project" value="TreeGrafter"/>
</dbReference>
<dbReference type="PROSITE" id="PS51671">
    <property type="entry name" value="ACT"/>
    <property type="match status" value="1"/>
</dbReference>
<dbReference type="SUPFAM" id="SSF81301">
    <property type="entry name" value="Nucleotidyltransferase"/>
    <property type="match status" value="1"/>
</dbReference>
<dbReference type="EC" id="2.7.6.5" evidence="2"/>
<dbReference type="InterPro" id="IPR004811">
    <property type="entry name" value="RelA/Spo_fam"/>
</dbReference>
<evidence type="ECO:0000256" key="10">
    <source>
        <dbReference type="ARBA" id="ARBA00032407"/>
    </source>
</evidence>
<dbReference type="PROSITE" id="PS51831">
    <property type="entry name" value="HD"/>
    <property type="match status" value="1"/>
</dbReference>
<dbReference type="FunFam" id="3.30.460.10:FF:000001">
    <property type="entry name" value="GTP pyrophosphokinase RelA"/>
    <property type="match status" value="1"/>
</dbReference>
<dbReference type="Proteomes" id="UP000222768">
    <property type="component" value="Unassembled WGS sequence"/>
</dbReference>
<dbReference type="GO" id="GO:0016301">
    <property type="term" value="F:kinase activity"/>
    <property type="evidence" value="ECO:0007669"/>
    <property type="project" value="UniProtKB-KW"/>
</dbReference>
<dbReference type="CDD" id="cd04876">
    <property type="entry name" value="ACT_RelA-SpoT"/>
    <property type="match status" value="1"/>
</dbReference>
<dbReference type="InterPro" id="IPR007685">
    <property type="entry name" value="RelA_SpoT"/>
</dbReference>
<evidence type="ECO:0000313" key="18">
    <source>
        <dbReference type="EMBL" id="PHH05648.1"/>
    </source>
</evidence>
<dbReference type="RefSeq" id="WP_032613687.1">
    <property type="nucleotide sequence ID" value="NZ_CBCXZU010000007.1"/>
</dbReference>
<dbReference type="Pfam" id="PF02824">
    <property type="entry name" value="TGS"/>
    <property type="match status" value="1"/>
</dbReference>
<dbReference type="InterPro" id="IPR045865">
    <property type="entry name" value="ACT-like_dom_sf"/>
</dbReference>
<comment type="pathway">
    <text evidence="1">Purine metabolism; ppGpp biosynthesis; ppGpp from GTP: step 1/2.</text>
</comment>
<dbReference type="SUPFAM" id="SSF81271">
    <property type="entry name" value="TGS-like"/>
    <property type="match status" value="1"/>
</dbReference>
<evidence type="ECO:0000259" key="15">
    <source>
        <dbReference type="PROSITE" id="PS51831"/>
    </source>
</evidence>
<evidence type="ECO:0000259" key="14">
    <source>
        <dbReference type="PROSITE" id="PS51671"/>
    </source>
</evidence>
<dbReference type="FunFam" id="3.10.20.30:FF:000002">
    <property type="entry name" value="GTP pyrophosphokinase (RelA/SpoT)"/>
    <property type="match status" value="1"/>
</dbReference>
<comment type="caution">
    <text evidence="18">The sequence shown here is derived from an EMBL/GenBank/DDBJ whole genome shotgun (WGS) entry which is preliminary data.</text>
</comment>
<accession>A0A2C5SU77</accession>
<evidence type="ECO:0000256" key="13">
    <source>
        <dbReference type="RuleBase" id="RU003847"/>
    </source>
</evidence>
<evidence type="ECO:0000313" key="19">
    <source>
        <dbReference type="Proteomes" id="UP000222768"/>
    </source>
</evidence>
<dbReference type="InterPro" id="IPR004095">
    <property type="entry name" value="TGS"/>
</dbReference>
<dbReference type="InterPro" id="IPR043519">
    <property type="entry name" value="NT_sf"/>
</dbReference>
<organism evidence="18 19">
    <name type="scientific">Leclercia adecarboxylata</name>
    <dbReference type="NCBI Taxonomy" id="83655"/>
    <lineage>
        <taxon>Bacteria</taxon>
        <taxon>Pseudomonadati</taxon>
        <taxon>Pseudomonadota</taxon>
        <taxon>Gammaproteobacteria</taxon>
        <taxon>Enterobacterales</taxon>
        <taxon>Enterobacteriaceae</taxon>
        <taxon>Leclercia</taxon>
    </lineage>
</organism>
<evidence type="ECO:0000256" key="6">
    <source>
        <dbReference type="ARBA" id="ARBA00022777"/>
    </source>
</evidence>
<gene>
    <name evidence="17" type="primary">relA</name>
    <name evidence="18" type="ORF">CRX53_17665</name>
    <name evidence="17" type="ORF">VOF76_11405</name>
</gene>
<reference evidence="19" key="1">
    <citation type="submission" date="2017-09" db="EMBL/GenBank/DDBJ databases">
        <title>FDA dAtabase for Regulatory Grade micrObial Sequences (FDA-ARGOS): Supporting development and validation of Infectious Disease Dx tests.</title>
        <authorList>
            <person name="Minogue T."/>
            <person name="Wolcott M."/>
            <person name="Wasieloski L."/>
            <person name="Aguilar W."/>
            <person name="Moore D."/>
            <person name="Tallon L."/>
            <person name="Sadzewicz L."/>
            <person name="Ott S."/>
            <person name="Zhao X."/>
            <person name="Nagaraj S."/>
            <person name="Vavikolanu K."/>
            <person name="Aluvathingal J."/>
            <person name="Nadendla S."/>
            <person name="Sichtig H."/>
        </authorList>
    </citation>
    <scope>NUCLEOTIDE SEQUENCE [LARGE SCALE GENOMIC DNA]</scope>
    <source>
        <strain evidence="19">FDAARGOS_404</strain>
    </source>
</reference>
<dbReference type="InterPro" id="IPR045600">
    <property type="entry name" value="RelA/SpoT_AH_RIS"/>
</dbReference>
<evidence type="ECO:0000256" key="11">
    <source>
        <dbReference type="ARBA" id="ARBA00033308"/>
    </source>
</evidence>
<dbReference type="FunFam" id="1.10.3210.10:FF:000007">
    <property type="entry name" value="GTP pyrophosphokinase"/>
    <property type="match status" value="1"/>
</dbReference>
<evidence type="ECO:0000259" key="16">
    <source>
        <dbReference type="PROSITE" id="PS51880"/>
    </source>
</evidence>
<evidence type="ECO:0000313" key="20">
    <source>
        <dbReference type="Proteomes" id="UP001357437"/>
    </source>
</evidence>
<evidence type="ECO:0000256" key="7">
    <source>
        <dbReference type="ARBA" id="ARBA00022840"/>
    </source>
</evidence>
<dbReference type="GO" id="GO:0005525">
    <property type="term" value="F:GTP binding"/>
    <property type="evidence" value="ECO:0007669"/>
    <property type="project" value="UniProtKB-KW"/>
</dbReference>
<dbReference type="GO" id="GO:0005524">
    <property type="term" value="F:ATP binding"/>
    <property type="evidence" value="ECO:0007669"/>
    <property type="project" value="UniProtKB-KW"/>
</dbReference>
<dbReference type="GO" id="GO:0015969">
    <property type="term" value="P:guanosine tetraphosphate metabolic process"/>
    <property type="evidence" value="ECO:0007669"/>
    <property type="project" value="InterPro"/>
</dbReference>
<keyword evidence="8" id="KW-0342">GTP-binding</keyword>
<evidence type="ECO:0000256" key="8">
    <source>
        <dbReference type="ARBA" id="ARBA00023134"/>
    </source>
</evidence>
<dbReference type="CDD" id="cd01668">
    <property type="entry name" value="TGS_RSH"/>
    <property type="match status" value="1"/>
</dbReference>
<dbReference type="InterPro" id="IPR012676">
    <property type="entry name" value="TGS-like"/>
</dbReference>
<keyword evidence="7" id="KW-0067">ATP-binding</keyword>
<dbReference type="InterPro" id="IPR002912">
    <property type="entry name" value="ACT_dom"/>
</dbReference>
<dbReference type="PANTHER" id="PTHR21262">
    <property type="entry name" value="GUANOSINE-3',5'-BIS DIPHOSPHATE 3'-PYROPHOSPHOHYDROLASE"/>
    <property type="match status" value="1"/>
</dbReference>
<dbReference type="CDD" id="cd05399">
    <property type="entry name" value="NT_Rel-Spo_like"/>
    <property type="match status" value="1"/>
</dbReference>
<dbReference type="PANTHER" id="PTHR21262:SF31">
    <property type="entry name" value="GTP PYROPHOSPHOKINASE"/>
    <property type="match status" value="1"/>
</dbReference>
<dbReference type="Gene3D" id="3.30.460.10">
    <property type="entry name" value="Beta Polymerase, domain 2"/>
    <property type="match status" value="1"/>
</dbReference>
<name>A0A2C5SU77_9ENTR</name>
<evidence type="ECO:0000313" key="17">
    <source>
        <dbReference type="EMBL" id="MEC3936773.1"/>
    </source>
</evidence>
<dbReference type="Pfam" id="PF13291">
    <property type="entry name" value="ACT_4"/>
    <property type="match status" value="1"/>
</dbReference>
<evidence type="ECO:0000256" key="3">
    <source>
        <dbReference type="ARBA" id="ARBA00019852"/>
    </source>
</evidence>
<dbReference type="GO" id="GO:0008728">
    <property type="term" value="F:GTP diphosphokinase activity"/>
    <property type="evidence" value="ECO:0007669"/>
    <property type="project" value="UniProtKB-EC"/>
</dbReference>
<dbReference type="GO" id="GO:0042594">
    <property type="term" value="P:response to starvation"/>
    <property type="evidence" value="ECO:0007669"/>
    <property type="project" value="TreeGrafter"/>
</dbReference>
<keyword evidence="20" id="KW-1185">Reference proteome</keyword>
<dbReference type="FunFam" id="3.30.70.260:FF:000010">
    <property type="entry name" value="GTP pyrophosphokinase RelA"/>
    <property type="match status" value="1"/>
</dbReference>
<evidence type="ECO:0000256" key="2">
    <source>
        <dbReference type="ARBA" id="ARBA00013251"/>
    </source>
</evidence>
<dbReference type="EMBL" id="PDLK01000002">
    <property type="protein sequence ID" value="PHH05648.1"/>
    <property type="molecule type" value="Genomic_DNA"/>
</dbReference>
<dbReference type="Gene3D" id="3.30.70.260">
    <property type="match status" value="1"/>
</dbReference>